<dbReference type="InterPro" id="IPR000600">
    <property type="entry name" value="ROK"/>
</dbReference>
<reference evidence="2 3" key="1">
    <citation type="submission" date="2024-06" db="EMBL/GenBank/DDBJ databases">
        <title>Genomic Encyclopedia of Type Strains, Phase IV (KMG-IV): sequencing the most valuable type-strain genomes for metagenomic binning, comparative biology and taxonomic classification.</title>
        <authorList>
            <person name="Goeker M."/>
        </authorList>
    </citation>
    <scope>NUCLEOTIDE SEQUENCE [LARGE SCALE GENOMIC DNA]</scope>
    <source>
        <strain evidence="2 3">DSM 29780</strain>
    </source>
</reference>
<dbReference type="PANTHER" id="PTHR18964">
    <property type="entry name" value="ROK (REPRESSOR, ORF, KINASE) FAMILY"/>
    <property type="match status" value="1"/>
</dbReference>
<evidence type="ECO:0000256" key="1">
    <source>
        <dbReference type="ARBA" id="ARBA00006479"/>
    </source>
</evidence>
<comment type="caution">
    <text evidence="2">The sequence shown here is derived from an EMBL/GenBank/DDBJ whole genome shotgun (WGS) entry which is preliminary data.</text>
</comment>
<dbReference type="SUPFAM" id="SSF53067">
    <property type="entry name" value="Actin-like ATPase domain"/>
    <property type="match status" value="1"/>
</dbReference>
<dbReference type="SUPFAM" id="SSF46785">
    <property type="entry name" value="Winged helix' DNA-binding domain"/>
    <property type="match status" value="1"/>
</dbReference>
<evidence type="ECO:0000313" key="3">
    <source>
        <dbReference type="Proteomes" id="UP001549047"/>
    </source>
</evidence>
<dbReference type="Proteomes" id="UP001549047">
    <property type="component" value="Unassembled WGS sequence"/>
</dbReference>
<dbReference type="PANTHER" id="PTHR18964:SF149">
    <property type="entry name" value="BIFUNCTIONAL UDP-N-ACETYLGLUCOSAMINE 2-EPIMERASE_N-ACETYLMANNOSAMINE KINASE"/>
    <property type="match status" value="1"/>
</dbReference>
<evidence type="ECO:0000313" key="2">
    <source>
        <dbReference type="EMBL" id="MET3614995.1"/>
    </source>
</evidence>
<dbReference type="Gene3D" id="3.30.420.40">
    <property type="match status" value="2"/>
</dbReference>
<dbReference type="Gene3D" id="1.10.10.10">
    <property type="entry name" value="Winged helix-like DNA-binding domain superfamily/Winged helix DNA-binding domain"/>
    <property type="match status" value="1"/>
</dbReference>
<keyword evidence="2" id="KW-0418">Kinase</keyword>
<dbReference type="InterPro" id="IPR043129">
    <property type="entry name" value="ATPase_NBD"/>
</dbReference>
<dbReference type="InterPro" id="IPR036388">
    <property type="entry name" value="WH-like_DNA-bd_sf"/>
</dbReference>
<sequence>MSGIVRQDDVRRLNQFGILRALRRHGSLSRTALTSLTGLSPSTVTVITNSLIERGVLTDRLPEASTANKRGRPQVLIAPNGQHATVATIRLARGLVEAALFDYAARELGRRELRRRTLSLVPESIVRLVVELIDGLAEETGCDRASLVRITVAVEGIVDSAGRLLLSTPFADVHEMDIASLLEAEFGVGAEVMNDCNAVAEGLTWTAPEASGENFAALLMANGVGLGLAINGKMLSGPKSSGMEFGHMIYKPGGARCRCGRRGCIEAYAGIYAIRRAIAGQDPNVVIEDVPENDTLIDIVEKARRADGPERKALQEAGRALGDGLVNLFTLFDSVPLIMAGASTIALEFMMDEIRAAFANQSFGRRVEPDIVNVYPDAPKLMRQGAVLKALAAYDMSLPDQDELVPEETVSASRA</sequence>
<dbReference type="InterPro" id="IPR036390">
    <property type="entry name" value="WH_DNA-bd_sf"/>
</dbReference>
<dbReference type="GO" id="GO:0016301">
    <property type="term" value="F:kinase activity"/>
    <property type="evidence" value="ECO:0007669"/>
    <property type="project" value="UniProtKB-KW"/>
</dbReference>
<proteinExistence type="inferred from homology"/>
<dbReference type="Pfam" id="PF13412">
    <property type="entry name" value="HTH_24"/>
    <property type="match status" value="1"/>
</dbReference>
<accession>A0ABV2J2K8</accession>
<organism evidence="2 3">
    <name type="scientific">Rhizobium aquaticum</name>
    <dbReference type="NCBI Taxonomy" id="1549636"/>
    <lineage>
        <taxon>Bacteria</taxon>
        <taxon>Pseudomonadati</taxon>
        <taxon>Pseudomonadota</taxon>
        <taxon>Alphaproteobacteria</taxon>
        <taxon>Hyphomicrobiales</taxon>
        <taxon>Rhizobiaceae</taxon>
        <taxon>Rhizobium/Agrobacterium group</taxon>
        <taxon>Rhizobium</taxon>
    </lineage>
</organism>
<dbReference type="Pfam" id="PF00480">
    <property type="entry name" value="ROK"/>
    <property type="match status" value="1"/>
</dbReference>
<gene>
    <name evidence="2" type="ORF">ABID16_003338</name>
</gene>
<protein>
    <submittedName>
        <fullName evidence="2">NBD/HSP70 family sugar kinase</fullName>
    </submittedName>
</protein>
<name>A0ABV2J2K8_9HYPH</name>
<comment type="similarity">
    <text evidence="1">Belongs to the ROK (NagC/XylR) family.</text>
</comment>
<keyword evidence="2" id="KW-0808">Transferase</keyword>
<dbReference type="RefSeq" id="WP_354557480.1">
    <property type="nucleotide sequence ID" value="NZ_JBEPMB010000005.1"/>
</dbReference>
<keyword evidence="3" id="KW-1185">Reference proteome</keyword>
<dbReference type="EMBL" id="JBEPMB010000005">
    <property type="protein sequence ID" value="MET3614995.1"/>
    <property type="molecule type" value="Genomic_DNA"/>
</dbReference>